<reference evidence="1 2" key="1">
    <citation type="journal article" date="2016" name="Genome Biol. Evol.">
        <title>Comparative Genomic Analyses of the Moraxella catarrhalis Serosensitive and Seroresistant Lineages Demonstrate Their Independent Evolution.</title>
        <authorList>
            <person name="Earl J.P."/>
            <person name="de Vries S.P."/>
            <person name="Ahmed A."/>
            <person name="Powell E."/>
            <person name="Schultz M.P."/>
            <person name="Hermans P.W."/>
            <person name="Hill D.J."/>
            <person name="Zhou Z."/>
            <person name="Constantinidou C.I."/>
            <person name="Hu F.Z."/>
            <person name="Bootsma H.J."/>
            <person name="Ehrlich G.D."/>
        </authorList>
    </citation>
    <scope>NUCLEOTIDE SEQUENCE [LARGE SCALE GENOMIC DNA]</scope>
    <source>
        <strain evidence="1 2">F23</strain>
    </source>
</reference>
<organism evidence="1 2">
    <name type="scientific">Moraxella catarrhalis</name>
    <name type="common">Branhamella catarrhalis</name>
    <dbReference type="NCBI Taxonomy" id="480"/>
    <lineage>
        <taxon>Bacteria</taxon>
        <taxon>Pseudomonadati</taxon>
        <taxon>Pseudomonadota</taxon>
        <taxon>Gammaproteobacteria</taxon>
        <taxon>Moraxellales</taxon>
        <taxon>Moraxellaceae</taxon>
        <taxon>Moraxella</taxon>
    </lineage>
</organism>
<evidence type="ECO:0008006" key="3">
    <source>
        <dbReference type="Google" id="ProtNLM"/>
    </source>
</evidence>
<dbReference type="EMBL" id="LXHQ01000049">
    <property type="protein sequence ID" value="OAV22885.1"/>
    <property type="molecule type" value="Genomic_DNA"/>
</dbReference>
<dbReference type="AlphaFoldDB" id="A0AB36DNJ3"/>
<sequence>MSNAINIQTYPNIFDTFKNHYQNMVADYQKNPSRLSYQRFCDITNRAKCPLSCANQVQFYNAAFAMRHYQSFMSLLSENARISGDGSLSLNIIDYGCGQGLATLAMFDFIAKYIIHDMVRPSIHVHLIEPSSITLAIAKELVTSRAYALGFDLVLTSQNTELKYTRLPNSMKQNDHQTCHLFCNVLDIIEVQLSLEPVVREMNDIGGQSFVLACSPNYQEARKGFCHLSALWTHNANPDIKNKWIEHYSYNITQNLWLTQQAKPVQMVLVQGEAYRQAA</sequence>
<evidence type="ECO:0000313" key="2">
    <source>
        <dbReference type="Proteomes" id="UP000078295"/>
    </source>
</evidence>
<accession>A0AB36DNJ3</accession>
<dbReference type="RefSeq" id="WP_064604979.1">
    <property type="nucleotide sequence ID" value="NZ_JAABLA010000008.1"/>
</dbReference>
<dbReference type="Proteomes" id="UP000078295">
    <property type="component" value="Unassembled WGS sequence"/>
</dbReference>
<comment type="caution">
    <text evidence="1">The sequence shown here is derived from an EMBL/GenBank/DDBJ whole genome shotgun (WGS) entry which is preliminary data.</text>
</comment>
<gene>
    <name evidence="1" type="ORF">AO370_1895</name>
</gene>
<evidence type="ECO:0000313" key="1">
    <source>
        <dbReference type="EMBL" id="OAV22885.1"/>
    </source>
</evidence>
<name>A0AB36DNJ3_MORCA</name>
<proteinExistence type="predicted"/>
<protein>
    <recommendedName>
        <fullName evidence="3">Class I SAM-dependent methyltransferase</fullName>
    </recommendedName>
</protein>